<accession>A0A833A5W7</accession>
<dbReference type="InterPro" id="IPR050082">
    <property type="entry name" value="RNA_methyltr_RlmE"/>
</dbReference>
<evidence type="ECO:0000256" key="3">
    <source>
        <dbReference type="ARBA" id="ARBA00022679"/>
    </source>
</evidence>
<evidence type="ECO:0000256" key="5">
    <source>
        <dbReference type="HAMAP-Rule" id="MF_01547"/>
    </source>
</evidence>
<feature type="binding site" evidence="5">
    <location>
        <position position="78"/>
    </location>
    <ligand>
        <name>S-adenosyl-L-methionine</name>
        <dbReference type="ChEBI" id="CHEBI:59789"/>
    </ligand>
</feature>
<dbReference type="AlphaFoldDB" id="A0A833A5W7"/>
<dbReference type="PANTHER" id="PTHR10920:SF13">
    <property type="entry name" value="PRE-RRNA 2'-O-RIBOSE RNA METHYLTRANSFERASE FTSJ3"/>
    <property type="match status" value="1"/>
</dbReference>
<feature type="binding site" evidence="5">
    <location>
        <position position="60"/>
    </location>
    <ligand>
        <name>S-adenosyl-L-methionine</name>
        <dbReference type="ChEBI" id="CHEBI:59789"/>
    </ligand>
</feature>
<dbReference type="EMBL" id="DQVW01000008">
    <property type="protein sequence ID" value="HIQ31956.1"/>
    <property type="molecule type" value="Genomic_DNA"/>
</dbReference>
<comment type="function">
    <text evidence="5">Specifically methylates the uridine in position 2552 of 23S rRNA at the 2'-O position of the ribose in the fully assembled 50S ribosomal subunit.</text>
</comment>
<feature type="binding site" evidence="5">
    <location>
        <position position="120"/>
    </location>
    <ligand>
        <name>S-adenosyl-L-methionine</name>
        <dbReference type="ChEBI" id="CHEBI:59789"/>
    </ligand>
</feature>
<dbReference type="PANTHER" id="PTHR10920">
    <property type="entry name" value="RIBOSOMAL RNA METHYLTRANSFERASE"/>
    <property type="match status" value="1"/>
</dbReference>
<name>A0A833A5W7_9EURY</name>
<comment type="caution">
    <text evidence="7">The sequence shown here is derived from an EMBL/GenBank/DDBJ whole genome shotgun (WGS) entry which is preliminary data.</text>
</comment>
<dbReference type="GO" id="GO:0005737">
    <property type="term" value="C:cytoplasm"/>
    <property type="evidence" value="ECO:0007669"/>
    <property type="project" value="UniProtKB-SubCell"/>
</dbReference>
<comment type="similarity">
    <text evidence="5">Belongs to the class I-like SAM-binding methyltransferase superfamily. RNA methyltransferase RlmE family.</text>
</comment>
<evidence type="ECO:0000313" key="7">
    <source>
        <dbReference type="EMBL" id="HIQ31956.1"/>
    </source>
</evidence>
<dbReference type="Proteomes" id="UP000623215">
    <property type="component" value="Unassembled WGS sequence"/>
</dbReference>
<dbReference type="EC" id="2.1.1.166" evidence="5"/>
<dbReference type="GO" id="GO:0008650">
    <property type="term" value="F:rRNA (uridine-2'-O-)-methyltransferase activity"/>
    <property type="evidence" value="ECO:0007669"/>
    <property type="project" value="UniProtKB-UniRule"/>
</dbReference>
<keyword evidence="4 5" id="KW-0949">S-adenosyl-L-methionine</keyword>
<evidence type="ECO:0000256" key="4">
    <source>
        <dbReference type="ARBA" id="ARBA00022691"/>
    </source>
</evidence>
<dbReference type="Pfam" id="PF01728">
    <property type="entry name" value="FtsJ"/>
    <property type="match status" value="1"/>
</dbReference>
<gene>
    <name evidence="5" type="primary">rlmE</name>
    <name evidence="7" type="ORF">EYH55_00525</name>
</gene>
<sequence>MGRKDKRWVLQRKKDPYYQLAKKNNYRSRAVYKLFQLNEKFRIIREGDVVVDLGCAPGGWLQAVRSIVGDRGFVVGVDLQSVKPLGYDNVVTIKGDMTKRETLERILSYLPSKADVVISDASPNISGVWEVDHSRSIELTTVALIVATKLLKEGGNFLVKVFQGSLFNDYVDLVRHYFKKVYVSKPRASRDSSAEVYVIGKRFLGKPFDMEIDSPILTLVKECPLCKEDLEEKEGKKNRCKGRSEKLTLESEGGSLIKRIKEMRKSN</sequence>
<evidence type="ECO:0000256" key="2">
    <source>
        <dbReference type="ARBA" id="ARBA00022603"/>
    </source>
</evidence>
<evidence type="ECO:0000259" key="6">
    <source>
        <dbReference type="Pfam" id="PF01728"/>
    </source>
</evidence>
<proteinExistence type="inferred from homology"/>
<comment type="catalytic activity">
    <reaction evidence="5">
        <text>uridine(2552) in 23S rRNA + S-adenosyl-L-methionine = 2'-O-methyluridine(2552) in 23S rRNA + S-adenosyl-L-homocysteine + H(+)</text>
        <dbReference type="Rhea" id="RHEA:42720"/>
        <dbReference type="Rhea" id="RHEA-COMP:10202"/>
        <dbReference type="Rhea" id="RHEA-COMP:10203"/>
        <dbReference type="ChEBI" id="CHEBI:15378"/>
        <dbReference type="ChEBI" id="CHEBI:57856"/>
        <dbReference type="ChEBI" id="CHEBI:59789"/>
        <dbReference type="ChEBI" id="CHEBI:65315"/>
        <dbReference type="ChEBI" id="CHEBI:74478"/>
        <dbReference type="EC" id="2.1.1.166"/>
    </reaction>
</comment>
<dbReference type="InterPro" id="IPR029063">
    <property type="entry name" value="SAM-dependent_MTases_sf"/>
</dbReference>
<feature type="domain" description="Ribosomal RNA methyltransferase FtsJ" evidence="6">
    <location>
        <begin position="26"/>
        <end position="203"/>
    </location>
</feature>
<keyword evidence="1 5" id="KW-0698">rRNA processing</keyword>
<keyword evidence="5" id="KW-0963">Cytoplasm</keyword>
<dbReference type="SUPFAM" id="SSF53335">
    <property type="entry name" value="S-adenosyl-L-methionine-dependent methyltransferases"/>
    <property type="match status" value="1"/>
</dbReference>
<protein>
    <recommendedName>
        <fullName evidence="5">Ribosomal RNA large subunit methyltransferase E</fullName>
        <ecNumber evidence="5">2.1.1.166</ecNumber>
    </recommendedName>
    <alternativeName>
        <fullName evidence="5">23S rRNA Um2552 methyltransferase</fullName>
    </alternativeName>
    <alternativeName>
        <fullName evidence="5">rRNA (uridine-2'-O-)-methyltransferase</fullName>
    </alternativeName>
</protein>
<reference evidence="7" key="1">
    <citation type="journal article" date="2020" name="ISME J.">
        <title>Gammaproteobacteria mediating utilization of methyl-, sulfur- and petroleum organic compounds in deep ocean hydrothermal plumes.</title>
        <authorList>
            <person name="Zhou Z."/>
            <person name="Liu Y."/>
            <person name="Pan J."/>
            <person name="Cron B.R."/>
            <person name="Toner B.M."/>
            <person name="Anantharaman K."/>
            <person name="Breier J.A."/>
            <person name="Dick G.J."/>
            <person name="Li M."/>
        </authorList>
    </citation>
    <scope>NUCLEOTIDE SEQUENCE</scope>
    <source>
        <strain evidence="7">SZUA-1534</strain>
    </source>
</reference>
<feature type="binding site" evidence="5">
    <location>
        <position position="58"/>
    </location>
    <ligand>
        <name>S-adenosyl-L-methionine</name>
        <dbReference type="ChEBI" id="CHEBI:59789"/>
    </ligand>
</feature>
<organism evidence="7 8">
    <name type="scientific">Methanothermococcus okinawensis</name>
    <dbReference type="NCBI Taxonomy" id="155863"/>
    <lineage>
        <taxon>Archaea</taxon>
        <taxon>Methanobacteriati</taxon>
        <taxon>Methanobacteriota</taxon>
        <taxon>Methanomada group</taxon>
        <taxon>Methanococci</taxon>
        <taxon>Methanococcales</taxon>
        <taxon>Methanococcaceae</taxon>
        <taxon>Methanothermococcus</taxon>
    </lineage>
</organism>
<dbReference type="HAMAP" id="MF_01547">
    <property type="entry name" value="RNA_methyltr_E"/>
    <property type="match status" value="1"/>
</dbReference>
<dbReference type="InterPro" id="IPR015507">
    <property type="entry name" value="rRNA-MeTfrase_E"/>
</dbReference>
<evidence type="ECO:0000256" key="1">
    <source>
        <dbReference type="ARBA" id="ARBA00022552"/>
    </source>
</evidence>
<feature type="binding site" evidence="5">
    <location>
        <position position="96"/>
    </location>
    <ligand>
        <name>S-adenosyl-L-methionine</name>
        <dbReference type="ChEBI" id="CHEBI:59789"/>
    </ligand>
</feature>
<keyword evidence="2 5" id="KW-0489">Methyltransferase</keyword>
<comment type="subcellular location">
    <subcellularLocation>
        <location evidence="5">Cytoplasm</location>
    </subcellularLocation>
</comment>
<feature type="active site" description="Proton acceptor" evidence="5">
    <location>
        <position position="160"/>
    </location>
</feature>
<evidence type="ECO:0000313" key="8">
    <source>
        <dbReference type="Proteomes" id="UP000623215"/>
    </source>
</evidence>
<keyword evidence="3 5" id="KW-0808">Transferase</keyword>
<dbReference type="InterPro" id="IPR002877">
    <property type="entry name" value="RNA_MeTrfase_FtsJ_dom"/>
</dbReference>
<dbReference type="Gene3D" id="3.40.50.150">
    <property type="entry name" value="Vaccinia Virus protein VP39"/>
    <property type="match status" value="1"/>
</dbReference>